<dbReference type="Proteomes" id="UP001249851">
    <property type="component" value="Unassembled WGS sequence"/>
</dbReference>
<evidence type="ECO:0000256" key="10">
    <source>
        <dbReference type="ARBA" id="ARBA00023303"/>
    </source>
</evidence>
<gene>
    <name evidence="13" type="ORF">P5673_001455</name>
</gene>
<keyword evidence="2 11" id="KW-0813">Transport</keyword>
<name>A0AAD9R641_ACRCE</name>
<dbReference type="Pfam" id="PF00858">
    <property type="entry name" value="ASC"/>
    <property type="match status" value="1"/>
</dbReference>
<evidence type="ECO:0000256" key="6">
    <source>
        <dbReference type="ARBA" id="ARBA00023053"/>
    </source>
</evidence>
<evidence type="ECO:0000256" key="9">
    <source>
        <dbReference type="ARBA" id="ARBA00023201"/>
    </source>
</evidence>
<comment type="subcellular location">
    <subcellularLocation>
        <location evidence="1">Membrane</location>
        <topology evidence="1">Multi-pass membrane protein</topology>
    </subcellularLocation>
</comment>
<protein>
    <submittedName>
        <fullName evidence="13">Uncharacterized protein</fullName>
    </submittedName>
</protein>
<evidence type="ECO:0000256" key="12">
    <source>
        <dbReference type="SAM" id="Phobius"/>
    </source>
</evidence>
<dbReference type="GO" id="GO:0016020">
    <property type="term" value="C:membrane"/>
    <property type="evidence" value="ECO:0007669"/>
    <property type="project" value="UniProtKB-SubCell"/>
</dbReference>
<dbReference type="EMBL" id="JARQWQ010000002">
    <property type="protein sequence ID" value="KAK2573765.1"/>
    <property type="molecule type" value="Genomic_DNA"/>
</dbReference>
<reference evidence="13" key="1">
    <citation type="journal article" date="2023" name="G3 (Bethesda)">
        <title>Whole genome assembly and annotation of the endangered Caribbean coral Acropora cervicornis.</title>
        <authorList>
            <person name="Selwyn J.D."/>
            <person name="Vollmer S.V."/>
        </authorList>
    </citation>
    <scope>NUCLEOTIDE SEQUENCE</scope>
    <source>
        <strain evidence="13">K2</strain>
    </source>
</reference>
<organism evidence="13 14">
    <name type="scientific">Acropora cervicornis</name>
    <name type="common">Staghorn coral</name>
    <dbReference type="NCBI Taxonomy" id="6130"/>
    <lineage>
        <taxon>Eukaryota</taxon>
        <taxon>Metazoa</taxon>
        <taxon>Cnidaria</taxon>
        <taxon>Anthozoa</taxon>
        <taxon>Hexacorallia</taxon>
        <taxon>Scleractinia</taxon>
        <taxon>Astrocoeniina</taxon>
        <taxon>Acroporidae</taxon>
        <taxon>Acropora</taxon>
    </lineage>
</organism>
<keyword evidence="14" id="KW-1185">Reference proteome</keyword>
<evidence type="ECO:0000313" key="13">
    <source>
        <dbReference type="EMBL" id="KAK2573765.1"/>
    </source>
</evidence>
<evidence type="ECO:0000256" key="2">
    <source>
        <dbReference type="ARBA" id="ARBA00022448"/>
    </source>
</evidence>
<dbReference type="InterPro" id="IPR001873">
    <property type="entry name" value="ENaC"/>
</dbReference>
<evidence type="ECO:0000256" key="5">
    <source>
        <dbReference type="ARBA" id="ARBA00022989"/>
    </source>
</evidence>
<dbReference type="AlphaFoldDB" id="A0AAD9R641"/>
<keyword evidence="8 12" id="KW-0472">Membrane</keyword>
<evidence type="ECO:0000256" key="1">
    <source>
        <dbReference type="ARBA" id="ARBA00004141"/>
    </source>
</evidence>
<comment type="caution">
    <text evidence="13">The sequence shown here is derived from an EMBL/GenBank/DDBJ whole genome shotgun (WGS) entry which is preliminary data.</text>
</comment>
<sequence>MAGDGSNDSVRPSTMTHSTKELIKDFANYTTTHGVGRLSEAKTVFSRLVWSIFILCALGMFIFQTILEIEHLFEDMLIGKLATENTSTLFNMGHQFQDFVFDCNFKGSDCR</sequence>
<evidence type="ECO:0000256" key="11">
    <source>
        <dbReference type="RuleBase" id="RU000679"/>
    </source>
</evidence>
<keyword evidence="3 11" id="KW-0894">Sodium channel</keyword>
<evidence type="ECO:0000256" key="7">
    <source>
        <dbReference type="ARBA" id="ARBA00023065"/>
    </source>
</evidence>
<keyword evidence="5 12" id="KW-1133">Transmembrane helix</keyword>
<keyword evidence="9 11" id="KW-0739">Sodium transport</keyword>
<keyword evidence="6" id="KW-0915">Sodium</keyword>
<evidence type="ECO:0000256" key="3">
    <source>
        <dbReference type="ARBA" id="ARBA00022461"/>
    </source>
</evidence>
<dbReference type="GO" id="GO:0005272">
    <property type="term" value="F:sodium channel activity"/>
    <property type="evidence" value="ECO:0007669"/>
    <property type="project" value="UniProtKB-KW"/>
</dbReference>
<feature type="transmembrane region" description="Helical" evidence="12">
    <location>
        <begin position="48"/>
        <end position="67"/>
    </location>
</feature>
<evidence type="ECO:0000256" key="8">
    <source>
        <dbReference type="ARBA" id="ARBA00023136"/>
    </source>
</evidence>
<evidence type="ECO:0000256" key="4">
    <source>
        <dbReference type="ARBA" id="ARBA00022692"/>
    </source>
</evidence>
<evidence type="ECO:0000313" key="14">
    <source>
        <dbReference type="Proteomes" id="UP001249851"/>
    </source>
</evidence>
<proteinExistence type="inferred from homology"/>
<reference evidence="13" key="2">
    <citation type="journal article" date="2023" name="Science">
        <title>Genomic signatures of disease resistance in endangered staghorn corals.</title>
        <authorList>
            <person name="Vollmer S.V."/>
            <person name="Selwyn J.D."/>
            <person name="Despard B.A."/>
            <person name="Roesel C.L."/>
        </authorList>
    </citation>
    <scope>NUCLEOTIDE SEQUENCE</scope>
    <source>
        <strain evidence="13">K2</strain>
    </source>
</reference>
<keyword evidence="4 11" id="KW-0812">Transmembrane</keyword>
<keyword evidence="7 11" id="KW-0406">Ion transport</keyword>
<comment type="similarity">
    <text evidence="11">Belongs to the amiloride-sensitive sodium channel (TC 1.A.6) family.</text>
</comment>
<accession>A0AAD9R641</accession>
<keyword evidence="10 11" id="KW-0407">Ion channel</keyword>